<dbReference type="GO" id="GO:0005634">
    <property type="term" value="C:nucleus"/>
    <property type="evidence" value="ECO:0007669"/>
    <property type="project" value="TreeGrafter"/>
</dbReference>
<comment type="catalytic activity">
    <reaction evidence="5">
        <text>a 5'-end (N(2),N(7)-dimethyl 5'-triphosphoguanosine)-ribonucleoside in snRNA + S-adenosyl-L-methionine = a 5'-end (N(2),N(2),N(7)-trimethyl 5'-triphosphoguanosine)-ribonucleoside in snRNA + S-adenosyl-L-homocysteine + H(+)</text>
        <dbReference type="Rhea" id="RHEA:78479"/>
        <dbReference type="Rhea" id="RHEA-COMP:19087"/>
        <dbReference type="Rhea" id="RHEA-COMP:19089"/>
        <dbReference type="ChEBI" id="CHEBI:15378"/>
        <dbReference type="ChEBI" id="CHEBI:57856"/>
        <dbReference type="ChEBI" id="CHEBI:59789"/>
        <dbReference type="ChEBI" id="CHEBI:167623"/>
        <dbReference type="ChEBI" id="CHEBI:172880"/>
    </reaction>
    <physiologicalReaction direction="left-to-right" evidence="5">
        <dbReference type="Rhea" id="RHEA:78480"/>
    </physiologicalReaction>
</comment>
<reference evidence="10" key="1">
    <citation type="submission" date="2020-08" db="EMBL/GenBank/DDBJ databases">
        <title>Plant Genome Project.</title>
        <authorList>
            <person name="Zhang R.-G."/>
        </authorList>
    </citation>
    <scope>NUCLEOTIDE SEQUENCE</scope>
    <source>
        <strain evidence="10">WSP0</strain>
        <tissue evidence="10">Leaf</tissue>
    </source>
</reference>
<comment type="catalytic activity">
    <reaction evidence="6">
        <text>a 5'-end (N(7)-methyl 5'-triphosphoguanosine)-ribonucleoside in snRNA + S-adenosyl-L-methionine = a 5'-end (N(2),N(7)-dimethyl 5'-triphosphoguanosine)-ribonucleoside in snRNA + S-adenosyl-L-homocysteine + H(+)</text>
        <dbReference type="Rhea" id="RHEA:78471"/>
        <dbReference type="Rhea" id="RHEA-COMP:19085"/>
        <dbReference type="Rhea" id="RHEA-COMP:19087"/>
        <dbReference type="ChEBI" id="CHEBI:15378"/>
        <dbReference type="ChEBI" id="CHEBI:57856"/>
        <dbReference type="ChEBI" id="CHEBI:59789"/>
        <dbReference type="ChEBI" id="CHEBI:156461"/>
        <dbReference type="ChEBI" id="CHEBI:172880"/>
    </reaction>
    <physiologicalReaction direction="left-to-right" evidence="6">
        <dbReference type="Rhea" id="RHEA:78472"/>
    </physiologicalReaction>
</comment>
<dbReference type="EMBL" id="JACTNZ010000009">
    <property type="protein sequence ID" value="KAG5531888.1"/>
    <property type="molecule type" value="Genomic_DNA"/>
</dbReference>
<dbReference type="InterPro" id="IPR029063">
    <property type="entry name" value="SAM-dependent_MTases_sf"/>
</dbReference>
<dbReference type="SUPFAM" id="SSF53335">
    <property type="entry name" value="S-adenosyl-L-methionine-dependent methyltransferases"/>
    <property type="match status" value="1"/>
</dbReference>
<keyword evidence="8" id="KW-0175">Coiled coil</keyword>
<keyword evidence="9" id="KW-0732">Signal</keyword>
<gene>
    <name evidence="10" type="ORF">RHGRI_026484</name>
</gene>
<name>A0AAV6IUI6_9ERIC</name>
<evidence type="ECO:0000313" key="10">
    <source>
        <dbReference type="EMBL" id="KAG5531888.1"/>
    </source>
</evidence>
<proteinExistence type="inferred from homology"/>
<feature type="chain" id="PRO_5043753330" description="Trimethylguanosine synthase" evidence="9">
    <location>
        <begin position="24"/>
        <end position="329"/>
    </location>
</feature>
<evidence type="ECO:0000256" key="8">
    <source>
        <dbReference type="SAM" id="Coils"/>
    </source>
</evidence>
<dbReference type="PANTHER" id="PTHR14741">
    <property type="entry name" value="S-ADENOSYLMETHIONINE-DEPENDENT METHYLTRANSFERASE RELATED"/>
    <property type="match status" value="1"/>
</dbReference>
<comment type="catalytic activity">
    <reaction evidence="3">
        <text>a 5'-end (N(2),N(7)-dimethyl 5'-triphosphoguanosine)-ribonucleoside in snoRNA + S-adenosyl-L-methionine = a 5'-end (N(2),N(2),N(7)-trimethyl 5'-triphosphoguanosine)-ribonucleoside in snoRNA + S-adenosyl-L-homocysteine + H(+)</text>
        <dbReference type="Rhea" id="RHEA:78507"/>
        <dbReference type="Rhea" id="RHEA-COMP:19088"/>
        <dbReference type="Rhea" id="RHEA-COMP:19090"/>
        <dbReference type="ChEBI" id="CHEBI:15378"/>
        <dbReference type="ChEBI" id="CHEBI:57856"/>
        <dbReference type="ChEBI" id="CHEBI:59789"/>
        <dbReference type="ChEBI" id="CHEBI:167623"/>
        <dbReference type="ChEBI" id="CHEBI:172880"/>
    </reaction>
    <physiologicalReaction direction="left-to-right" evidence="3">
        <dbReference type="Rhea" id="RHEA:78508"/>
    </physiologicalReaction>
</comment>
<sequence>MLACSSHVLGLVLAGSDTGLSWCYHVVAIDIDPQKVEMALSNAKVYGLEDYVDFIVGDFIQLAPSLKVEGSKVLKVSPGTHTYLVNRTLSSDKDKEFFEDKLLSSALAIDNLHDQIKTLSLKLESSEETVRNFMNVSEKELNELSIEKDEAEKSFRNEQCKAANLINEKETNALQVVNKELDNTIIELRKGQQFAMQDSLLKILALESESKDSTEKLQEEIQKRSEELEILQEEVDKHEQHRDSPEKQVGQLQTILEEKEQLVLRSKDREKELEDQKTKANKAVQEMERNCDQKLVEHKEESPQYLMHTRGTCCFVSGSHVGTSSGSGS</sequence>
<evidence type="ECO:0000256" key="7">
    <source>
        <dbReference type="ARBA" id="ARBA00049790"/>
    </source>
</evidence>
<comment type="similarity">
    <text evidence="2">Belongs to the methyltransferase superfamily. Trimethylguanosine synthase family.</text>
</comment>
<dbReference type="Proteomes" id="UP000823749">
    <property type="component" value="Chromosome 9"/>
</dbReference>
<dbReference type="Pfam" id="PF09445">
    <property type="entry name" value="Methyltransf_15"/>
    <property type="match status" value="1"/>
</dbReference>
<evidence type="ECO:0000256" key="5">
    <source>
        <dbReference type="ARBA" id="ARBA00048763"/>
    </source>
</evidence>
<protein>
    <recommendedName>
        <fullName evidence="1">Trimethylguanosine synthase</fullName>
    </recommendedName>
    <alternativeName>
        <fullName evidence="7">Cap-specific guanine-N(2) methyltransferase</fullName>
    </alternativeName>
</protein>
<dbReference type="GO" id="GO:0071164">
    <property type="term" value="F:RNA cap trimethylguanosine synthase activity"/>
    <property type="evidence" value="ECO:0007669"/>
    <property type="project" value="TreeGrafter"/>
</dbReference>
<evidence type="ECO:0000256" key="2">
    <source>
        <dbReference type="ARBA" id="ARBA00025783"/>
    </source>
</evidence>
<evidence type="ECO:0000256" key="4">
    <source>
        <dbReference type="ARBA" id="ARBA00048740"/>
    </source>
</evidence>
<organism evidence="10 11">
    <name type="scientific">Rhododendron griersonianum</name>
    <dbReference type="NCBI Taxonomy" id="479676"/>
    <lineage>
        <taxon>Eukaryota</taxon>
        <taxon>Viridiplantae</taxon>
        <taxon>Streptophyta</taxon>
        <taxon>Embryophyta</taxon>
        <taxon>Tracheophyta</taxon>
        <taxon>Spermatophyta</taxon>
        <taxon>Magnoliopsida</taxon>
        <taxon>eudicotyledons</taxon>
        <taxon>Gunneridae</taxon>
        <taxon>Pentapetalae</taxon>
        <taxon>asterids</taxon>
        <taxon>Ericales</taxon>
        <taxon>Ericaceae</taxon>
        <taxon>Ericoideae</taxon>
        <taxon>Rhodoreae</taxon>
        <taxon>Rhododendron</taxon>
    </lineage>
</organism>
<comment type="caution">
    <text evidence="10">The sequence shown here is derived from an EMBL/GenBank/DDBJ whole genome shotgun (WGS) entry which is preliminary data.</text>
</comment>
<keyword evidence="11" id="KW-1185">Reference proteome</keyword>
<dbReference type="InterPro" id="IPR019012">
    <property type="entry name" value="RNA_cap_Gua-N2-MeTrfase"/>
</dbReference>
<evidence type="ECO:0000256" key="3">
    <source>
        <dbReference type="ARBA" id="ARBA00047418"/>
    </source>
</evidence>
<evidence type="ECO:0000256" key="1">
    <source>
        <dbReference type="ARBA" id="ARBA00018517"/>
    </source>
</evidence>
<accession>A0AAV6IUI6</accession>
<feature type="coiled-coil region" evidence="8">
    <location>
        <begin position="203"/>
        <end position="297"/>
    </location>
</feature>
<dbReference type="Gene3D" id="3.40.50.150">
    <property type="entry name" value="Vaccinia Virus protein VP39"/>
    <property type="match status" value="1"/>
</dbReference>
<dbReference type="AlphaFoldDB" id="A0AAV6IUI6"/>
<evidence type="ECO:0000313" key="11">
    <source>
        <dbReference type="Proteomes" id="UP000823749"/>
    </source>
</evidence>
<evidence type="ECO:0000256" key="9">
    <source>
        <dbReference type="SAM" id="SignalP"/>
    </source>
</evidence>
<dbReference type="PANTHER" id="PTHR14741:SF41">
    <property type="entry name" value="TRIMETHYLGUANOSINE SYNTHASE"/>
    <property type="match status" value="1"/>
</dbReference>
<feature type="coiled-coil region" evidence="8">
    <location>
        <begin position="109"/>
        <end position="168"/>
    </location>
</feature>
<comment type="catalytic activity">
    <reaction evidence="4">
        <text>a 5'-end (N(7)-methyl 5'-triphosphoguanosine)-ribonucleoside in snoRNA + S-adenosyl-L-methionine = a 5'-end (N(2),N(7)-dimethyl 5'-triphosphoguanosine)-ribonucleoside in snoRNA + S-adenosyl-L-homocysteine + H(+)</text>
        <dbReference type="Rhea" id="RHEA:78475"/>
        <dbReference type="Rhea" id="RHEA-COMP:19086"/>
        <dbReference type="Rhea" id="RHEA-COMP:19088"/>
        <dbReference type="ChEBI" id="CHEBI:15378"/>
        <dbReference type="ChEBI" id="CHEBI:57856"/>
        <dbReference type="ChEBI" id="CHEBI:59789"/>
        <dbReference type="ChEBI" id="CHEBI:156461"/>
        <dbReference type="ChEBI" id="CHEBI:172880"/>
    </reaction>
    <physiologicalReaction direction="left-to-right" evidence="4">
        <dbReference type="Rhea" id="RHEA:78476"/>
    </physiologicalReaction>
</comment>
<evidence type="ECO:0000256" key="6">
    <source>
        <dbReference type="ARBA" id="ARBA00049075"/>
    </source>
</evidence>
<feature type="signal peptide" evidence="9">
    <location>
        <begin position="1"/>
        <end position="23"/>
    </location>
</feature>